<dbReference type="GeneID" id="102807669"/>
<dbReference type="InterPro" id="IPR000742">
    <property type="entry name" value="EGF"/>
</dbReference>
<evidence type="ECO:0000256" key="2">
    <source>
        <dbReference type="SAM" id="MobiDB-lite"/>
    </source>
</evidence>
<keyword evidence="3" id="KW-1133">Transmembrane helix</keyword>
<evidence type="ECO:0000256" key="4">
    <source>
        <dbReference type="SAM" id="SignalP"/>
    </source>
</evidence>
<proteinExistence type="predicted"/>
<feature type="domain" description="EGF-like" evidence="5">
    <location>
        <begin position="31"/>
        <end position="64"/>
    </location>
</feature>
<keyword evidence="1" id="KW-0245">EGF-like domain</keyword>
<feature type="transmembrane region" description="Helical" evidence="3">
    <location>
        <begin position="126"/>
        <end position="149"/>
    </location>
</feature>
<name>A0ABM0MRB0_SACKO</name>
<dbReference type="PROSITE" id="PS01186">
    <property type="entry name" value="EGF_2"/>
    <property type="match status" value="1"/>
</dbReference>
<dbReference type="CDD" id="cd00054">
    <property type="entry name" value="EGF_CA"/>
    <property type="match status" value="1"/>
</dbReference>
<evidence type="ECO:0000259" key="5">
    <source>
        <dbReference type="PROSITE" id="PS50026"/>
    </source>
</evidence>
<keyword evidence="3" id="KW-0812">Transmembrane</keyword>
<dbReference type="RefSeq" id="XP_006822551.1">
    <property type="nucleotide sequence ID" value="XM_006822488.1"/>
</dbReference>
<dbReference type="Gene3D" id="2.10.25.10">
    <property type="entry name" value="Laminin"/>
    <property type="match status" value="1"/>
</dbReference>
<feature type="compositionally biased region" description="Polar residues" evidence="2">
    <location>
        <begin position="242"/>
        <end position="252"/>
    </location>
</feature>
<feature type="compositionally biased region" description="Polar residues" evidence="2">
    <location>
        <begin position="212"/>
        <end position="227"/>
    </location>
</feature>
<dbReference type="PROSITE" id="PS00022">
    <property type="entry name" value="EGF_1"/>
    <property type="match status" value="2"/>
</dbReference>
<dbReference type="SUPFAM" id="SSF57196">
    <property type="entry name" value="EGF/Laminin"/>
    <property type="match status" value="1"/>
</dbReference>
<organism evidence="6 7">
    <name type="scientific">Saccoglossus kowalevskii</name>
    <name type="common">Acorn worm</name>
    <dbReference type="NCBI Taxonomy" id="10224"/>
    <lineage>
        <taxon>Eukaryota</taxon>
        <taxon>Metazoa</taxon>
        <taxon>Hemichordata</taxon>
        <taxon>Enteropneusta</taxon>
        <taxon>Harrimaniidae</taxon>
        <taxon>Saccoglossus</taxon>
    </lineage>
</organism>
<feature type="chain" id="PRO_5046961589" evidence="4">
    <location>
        <begin position="21"/>
        <end position="307"/>
    </location>
</feature>
<gene>
    <name evidence="7" type="primary">LOC102807669</name>
</gene>
<protein>
    <submittedName>
        <fullName evidence="7">Uncharacterized protein LOC102807669</fullName>
    </submittedName>
</protein>
<dbReference type="PROSITE" id="PS50026">
    <property type="entry name" value="EGF_3"/>
    <property type="match status" value="1"/>
</dbReference>
<reference evidence="7" key="1">
    <citation type="submission" date="2025-08" db="UniProtKB">
        <authorList>
            <consortium name="RefSeq"/>
        </authorList>
    </citation>
    <scope>IDENTIFICATION</scope>
    <source>
        <tissue evidence="7">Testes</tissue>
    </source>
</reference>
<comment type="caution">
    <text evidence="1">Lacks conserved residue(s) required for the propagation of feature annotation.</text>
</comment>
<evidence type="ECO:0000313" key="6">
    <source>
        <dbReference type="Proteomes" id="UP000694865"/>
    </source>
</evidence>
<keyword evidence="4" id="KW-0732">Signal</keyword>
<feature type="region of interest" description="Disordered" evidence="2">
    <location>
        <begin position="204"/>
        <end position="258"/>
    </location>
</feature>
<accession>A0ABM0MRB0</accession>
<evidence type="ECO:0000256" key="1">
    <source>
        <dbReference type="PROSITE-ProRule" id="PRU00076"/>
    </source>
</evidence>
<evidence type="ECO:0000313" key="7">
    <source>
        <dbReference type="RefSeq" id="XP_006822551.1"/>
    </source>
</evidence>
<evidence type="ECO:0000256" key="3">
    <source>
        <dbReference type="SAM" id="Phobius"/>
    </source>
</evidence>
<dbReference type="Proteomes" id="UP000694865">
    <property type="component" value="Unplaced"/>
</dbReference>
<feature type="disulfide bond" evidence="1">
    <location>
        <begin position="54"/>
        <end position="63"/>
    </location>
</feature>
<dbReference type="SMART" id="SM00181">
    <property type="entry name" value="EGF"/>
    <property type="match status" value="2"/>
</dbReference>
<feature type="signal peptide" evidence="4">
    <location>
        <begin position="1"/>
        <end position="20"/>
    </location>
</feature>
<keyword evidence="3" id="KW-0472">Membrane</keyword>
<keyword evidence="6" id="KW-1185">Reference proteome</keyword>
<keyword evidence="1" id="KW-1015">Disulfide bond</keyword>
<sequence>MVTDSCHIIVLLTHCLFARAVISSNSTSGIPIFDCAVDGGCLNGGTCVYLVCLCQNNFRGDRCEFSTLLPNCANDSDCNFQGSCVDGFCQCDVGYHGNFCQHYEYHDISSNWSDVEVDYDNYTSRVIVVAAVVSTLSLIGVCLCCVCVAMKSQPRGDRPPNTVVTEGERRNVPRYAYRPSWYGPFENRRLSSISDSLVLPDGRRVHIPSYPDGNSNDGDSYSLSQYRPNPDQPPDYSRLSLHRQNSAASSVPETPPPTYEAALNLRFKFKDGDISQIQPLEEVPEDDEVFLPSDASREIRTRVETDV</sequence>